<name>A0A0K0F1D7_STRVS</name>
<keyword evidence="1" id="KW-1185">Reference proteome</keyword>
<reference evidence="1" key="1">
    <citation type="submission" date="2014-07" db="EMBL/GenBank/DDBJ databases">
        <authorList>
            <person name="Martin A.A"/>
            <person name="De Silva N."/>
        </authorList>
    </citation>
    <scope>NUCLEOTIDE SEQUENCE</scope>
</reference>
<sequence length="103" mass="11481">MACALSCLTNAIPPSYVDPEELRHIINEWVKNVEHGLPPIGLPRSDSPIPPQKSYSLFHILTPAKFFDSLFTIGNVQMIMPKKPLSNNEAANKYNKLTSTFGK</sequence>
<protein>
    <submittedName>
        <fullName evidence="2">Uncharacterized protein</fullName>
    </submittedName>
</protein>
<accession>A0A0K0F1D7</accession>
<dbReference type="WBParaSite" id="SVE_0261100.1">
    <property type="protein sequence ID" value="SVE_0261100.1"/>
    <property type="gene ID" value="SVE_0261100"/>
</dbReference>
<proteinExistence type="predicted"/>
<evidence type="ECO:0000313" key="1">
    <source>
        <dbReference type="Proteomes" id="UP000035680"/>
    </source>
</evidence>
<evidence type="ECO:0000313" key="2">
    <source>
        <dbReference type="WBParaSite" id="SVE_0261100.1"/>
    </source>
</evidence>
<organism evidence="1 2">
    <name type="scientific">Strongyloides venezuelensis</name>
    <name type="common">Threadworm</name>
    <dbReference type="NCBI Taxonomy" id="75913"/>
    <lineage>
        <taxon>Eukaryota</taxon>
        <taxon>Metazoa</taxon>
        <taxon>Ecdysozoa</taxon>
        <taxon>Nematoda</taxon>
        <taxon>Chromadorea</taxon>
        <taxon>Rhabditida</taxon>
        <taxon>Tylenchina</taxon>
        <taxon>Panagrolaimomorpha</taxon>
        <taxon>Strongyloidoidea</taxon>
        <taxon>Strongyloididae</taxon>
        <taxon>Strongyloides</taxon>
    </lineage>
</organism>
<dbReference type="AlphaFoldDB" id="A0A0K0F1D7"/>
<reference evidence="2" key="2">
    <citation type="submission" date="2015-08" db="UniProtKB">
        <authorList>
            <consortium name="WormBaseParasite"/>
        </authorList>
    </citation>
    <scope>IDENTIFICATION</scope>
</reference>
<dbReference type="Proteomes" id="UP000035680">
    <property type="component" value="Unassembled WGS sequence"/>
</dbReference>